<accession>A0A1M6MFB6</accession>
<keyword evidence="3" id="KW-1185">Reference proteome</keyword>
<keyword evidence="1" id="KW-0472">Membrane</keyword>
<protein>
    <submittedName>
        <fullName evidence="2">Uncharacterized protein</fullName>
    </submittedName>
</protein>
<keyword evidence="1" id="KW-1133">Transmembrane helix</keyword>
<proteinExistence type="predicted"/>
<evidence type="ECO:0000313" key="3">
    <source>
        <dbReference type="Proteomes" id="UP000184231"/>
    </source>
</evidence>
<dbReference type="AlphaFoldDB" id="A0A1M6MFB6"/>
<name>A0A1M6MFB6_9FLAO</name>
<dbReference type="OrthoDB" id="9837004at2"/>
<keyword evidence="1" id="KW-0812">Transmembrane</keyword>
<dbReference type="EMBL" id="FQYX01000041">
    <property type="protein sequence ID" value="SHJ82118.1"/>
    <property type="molecule type" value="Genomic_DNA"/>
</dbReference>
<evidence type="ECO:0000256" key="1">
    <source>
        <dbReference type="SAM" id="Phobius"/>
    </source>
</evidence>
<gene>
    <name evidence="2" type="ORF">SAMN04487911_1412</name>
</gene>
<feature type="transmembrane region" description="Helical" evidence="1">
    <location>
        <begin position="111"/>
        <end position="131"/>
    </location>
</feature>
<reference evidence="3" key="1">
    <citation type="submission" date="2016-11" db="EMBL/GenBank/DDBJ databases">
        <authorList>
            <person name="Varghese N."/>
            <person name="Submissions S."/>
        </authorList>
    </citation>
    <scope>NUCLEOTIDE SEQUENCE [LARGE SCALE GENOMIC DNA]</scope>
    <source>
        <strain evidence="3">CGMCC 1.8863</strain>
    </source>
</reference>
<dbReference type="Proteomes" id="UP000184231">
    <property type="component" value="Unassembled WGS sequence"/>
</dbReference>
<evidence type="ECO:0000313" key="2">
    <source>
        <dbReference type="EMBL" id="SHJ82118.1"/>
    </source>
</evidence>
<dbReference type="RefSeq" id="WP_072765856.1">
    <property type="nucleotide sequence ID" value="NZ_FQYX01000041.1"/>
</dbReference>
<organism evidence="2 3">
    <name type="scientific">Arenibacter nanhaiticus</name>
    <dbReference type="NCBI Taxonomy" id="558155"/>
    <lineage>
        <taxon>Bacteria</taxon>
        <taxon>Pseudomonadati</taxon>
        <taxon>Bacteroidota</taxon>
        <taxon>Flavobacteriia</taxon>
        <taxon>Flavobacteriales</taxon>
        <taxon>Flavobacteriaceae</taxon>
        <taxon>Arenibacter</taxon>
    </lineage>
</organism>
<sequence>MGKEKGVLHIKLFEFLLKKNKSFGYVQIKDFLLANFEDEENFKDRLRMKHFLDFLESENYIEKKPFEQYGIWLITDAGHKITRNEISSIVRIKPKAVDIYKSYKKTRFDKNVSRISVFFGAVAFVLSIYTLKKPSTEQYDTLNKKVDSIIKVMPQKPKLEKSAHLEN</sequence>